<sequence length="59" mass="6823">MLNDDQFKSRFVNLTGGTVYCDPTILCKHIQYCGTLRVLSPLLHFDNVHFVFSDTESER</sequence>
<reference evidence="1" key="2">
    <citation type="journal article" date="2015" name="Fish Shellfish Immunol.">
        <title>Early steps in the European eel (Anguilla anguilla)-Vibrio vulnificus interaction in the gills: Role of the RtxA13 toxin.</title>
        <authorList>
            <person name="Callol A."/>
            <person name="Pajuelo D."/>
            <person name="Ebbesson L."/>
            <person name="Teles M."/>
            <person name="MacKenzie S."/>
            <person name="Amaro C."/>
        </authorList>
    </citation>
    <scope>NUCLEOTIDE SEQUENCE</scope>
</reference>
<protein>
    <submittedName>
        <fullName evidence="1">Uncharacterized protein</fullName>
    </submittedName>
</protein>
<organism evidence="1">
    <name type="scientific">Anguilla anguilla</name>
    <name type="common">European freshwater eel</name>
    <name type="synonym">Muraena anguilla</name>
    <dbReference type="NCBI Taxonomy" id="7936"/>
    <lineage>
        <taxon>Eukaryota</taxon>
        <taxon>Metazoa</taxon>
        <taxon>Chordata</taxon>
        <taxon>Craniata</taxon>
        <taxon>Vertebrata</taxon>
        <taxon>Euteleostomi</taxon>
        <taxon>Actinopterygii</taxon>
        <taxon>Neopterygii</taxon>
        <taxon>Teleostei</taxon>
        <taxon>Anguilliformes</taxon>
        <taxon>Anguillidae</taxon>
        <taxon>Anguilla</taxon>
    </lineage>
</organism>
<dbReference type="AlphaFoldDB" id="A0A0E9QQF1"/>
<name>A0A0E9QQF1_ANGAN</name>
<evidence type="ECO:0000313" key="1">
    <source>
        <dbReference type="EMBL" id="JAH18333.1"/>
    </source>
</evidence>
<accession>A0A0E9QQF1</accession>
<dbReference type="EMBL" id="GBXM01090244">
    <property type="protein sequence ID" value="JAH18333.1"/>
    <property type="molecule type" value="Transcribed_RNA"/>
</dbReference>
<reference evidence="1" key="1">
    <citation type="submission" date="2014-11" db="EMBL/GenBank/DDBJ databases">
        <authorList>
            <person name="Amaro Gonzalez C."/>
        </authorList>
    </citation>
    <scope>NUCLEOTIDE SEQUENCE</scope>
</reference>
<proteinExistence type="predicted"/>